<dbReference type="EMBL" id="MFKF01000153">
    <property type="protein sequence ID" value="OGG52194.1"/>
    <property type="molecule type" value="Genomic_DNA"/>
</dbReference>
<dbReference type="GO" id="GO:0015648">
    <property type="term" value="F:lipid-linked peptidoglycan transporter activity"/>
    <property type="evidence" value="ECO:0007669"/>
    <property type="project" value="TreeGrafter"/>
</dbReference>
<evidence type="ECO:0000256" key="12">
    <source>
        <dbReference type="ARBA" id="ARBA00023306"/>
    </source>
</evidence>
<dbReference type="GO" id="GO:0008955">
    <property type="term" value="F:peptidoglycan glycosyltransferase activity"/>
    <property type="evidence" value="ECO:0007669"/>
    <property type="project" value="UniProtKB-EC"/>
</dbReference>
<sequence length="413" mass="44331">MRGNGDKIHPVSPFLRFSDSPFLFPMSTTRLDISLLLIALALVATGTVMIYSASSVLGEMRFESSSFFLNRWLLRAGLALLLMTLVMRVNYQVWALLAKPLLILGVGLLLAVALQKLLSGNAGIRGAHRWIQVASVSFQPSELVKLILVIYLAESLARRQAHLHEIREFGHHAAVVAAVAGLIVLQPDLGMAVGLGAVAALMMVVAGVRLRYMFGSALAALPLLYVLIFWVGYRKDRIEAFLSRGEHIQGKGYQITQSLVGLASGGLTGVGLGQSHQKFLFLPDPHTDFVFSILGEEWGLLGTVTVVVLFLLFGLTGFRIARRAPDLHGFLLSVGVTSLVLVYALLNVGVVTAVLPTTGLPLPFISYGGSSLMLTLIGVGILLNVARQGVAPQTPLAPMTGALDWPPRPGRGT</sequence>
<keyword evidence="8" id="KW-0133">Cell shape</keyword>
<feature type="transmembrane region" description="Helical" evidence="21">
    <location>
        <begin position="212"/>
        <end position="233"/>
    </location>
</feature>
<evidence type="ECO:0000256" key="14">
    <source>
        <dbReference type="ARBA" id="ARBA00032370"/>
    </source>
</evidence>
<comment type="subcellular location">
    <subcellularLocation>
        <location evidence="1">Cell membrane</location>
        <topology evidence="1">Multi-pass membrane protein</topology>
    </subcellularLocation>
</comment>
<feature type="transmembrane region" description="Helical" evidence="21">
    <location>
        <begin position="330"/>
        <end position="355"/>
    </location>
</feature>
<dbReference type="Pfam" id="PF01098">
    <property type="entry name" value="FTSW_RODA_SPOVE"/>
    <property type="match status" value="1"/>
</dbReference>
<dbReference type="EC" id="2.4.99.28" evidence="19"/>
<evidence type="ECO:0000256" key="15">
    <source>
        <dbReference type="ARBA" id="ARBA00033270"/>
    </source>
</evidence>
<evidence type="ECO:0000256" key="17">
    <source>
        <dbReference type="ARBA" id="ARBA00041185"/>
    </source>
</evidence>
<dbReference type="GO" id="GO:0032153">
    <property type="term" value="C:cell division site"/>
    <property type="evidence" value="ECO:0007669"/>
    <property type="project" value="TreeGrafter"/>
</dbReference>
<keyword evidence="3" id="KW-1003">Cell membrane</keyword>
<dbReference type="GO" id="GO:0051301">
    <property type="term" value="P:cell division"/>
    <property type="evidence" value="ECO:0007669"/>
    <property type="project" value="UniProtKB-KW"/>
</dbReference>
<keyword evidence="11 21" id="KW-0472">Membrane</keyword>
<keyword evidence="4 22" id="KW-0132">Cell division</keyword>
<gene>
    <name evidence="22" type="ORF">A3F84_03795</name>
</gene>
<dbReference type="GO" id="GO:0009252">
    <property type="term" value="P:peptidoglycan biosynthetic process"/>
    <property type="evidence" value="ECO:0007669"/>
    <property type="project" value="UniProtKB-KW"/>
</dbReference>
<evidence type="ECO:0000256" key="8">
    <source>
        <dbReference type="ARBA" id="ARBA00022960"/>
    </source>
</evidence>
<evidence type="ECO:0000256" key="3">
    <source>
        <dbReference type="ARBA" id="ARBA00022475"/>
    </source>
</evidence>
<name>A0A1F6CSR8_HANXR</name>
<evidence type="ECO:0000256" key="7">
    <source>
        <dbReference type="ARBA" id="ARBA00022692"/>
    </source>
</evidence>
<keyword evidence="6" id="KW-0808">Transferase</keyword>
<evidence type="ECO:0000313" key="23">
    <source>
        <dbReference type="Proteomes" id="UP000178606"/>
    </source>
</evidence>
<evidence type="ECO:0000256" key="2">
    <source>
        <dbReference type="ARBA" id="ARBA00004752"/>
    </source>
</evidence>
<keyword evidence="13" id="KW-0961">Cell wall biogenesis/degradation</keyword>
<feature type="transmembrane region" description="Helical" evidence="21">
    <location>
        <begin position="298"/>
        <end position="318"/>
    </location>
</feature>
<comment type="catalytic activity">
    <reaction evidence="20">
        <text>[GlcNAc-(1-&gt;4)-Mur2Ac(oyl-L-Ala-gamma-D-Glu-L-Lys-D-Ala-D-Ala)](n)-di-trans,octa-cis-undecaprenyl diphosphate + beta-D-GlcNAc-(1-&gt;4)-Mur2Ac(oyl-L-Ala-gamma-D-Glu-L-Lys-D-Ala-D-Ala)-di-trans,octa-cis-undecaprenyl diphosphate = [GlcNAc-(1-&gt;4)-Mur2Ac(oyl-L-Ala-gamma-D-Glu-L-Lys-D-Ala-D-Ala)](n+1)-di-trans,octa-cis-undecaprenyl diphosphate + di-trans,octa-cis-undecaprenyl diphosphate + H(+)</text>
        <dbReference type="Rhea" id="RHEA:23708"/>
        <dbReference type="Rhea" id="RHEA-COMP:9602"/>
        <dbReference type="Rhea" id="RHEA-COMP:9603"/>
        <dbReference type="ChEBI" id="CHEBI:15378"/>
        <dbReference type="ChEBI" id="CHEBI:58405"/>
        <dbReference type="ChEBI" id="CHEBI:60033"/>
        <dbReference type="ChEBI" id="CHEBI:78435"/>
        <dbReference type="EC" id="2.4.99.28"/>
    </reaction>
</comment>
<feature type="transmembrane region" description="Helical" evidence="21">
    <location>
        <begin position="367"/>
        <end position="386"/>
    </location>
</feature>
<dbReference type="InterPro" id="IPR001182">
    <property type="entry name" value="FtsW/RodA"/>
</dbReference>
<evidence type="ECO:0000256" key="4">
    <source>
        <dbReference type="ARBA" id="ARBA00022618"/>
    </source>
</evidence>
<evidence type="ECO:0000256" key="6">
    <source>
        <dbReference type="ARBA" id="ARBA00022679"/>
    </source>
</evidence>
<keyword evidence="10 21" id="KW-1133">Transmembrane helix</keyword>
<feature type="transmembrane region" description="Helical" evidence="21">
    <location>
        <begin position="72"/>
        <end position="91"/>
    </location>
</feature>
<keyword evidence="5" id="KW-0328">Glycosyltransferase</keyword>
<accession>A0A1F6CSR8</accession>
<keyword evidence="7 21" id="KW-0812">Transmembrane</keyword>
<evidence type="ECO:0000256" key="16">
    <source>
        <dbReference type="ARBA" id="ARBA00038053"/>
    </source>
</evidence>
<dbReference type="GO" id="GO:0008360">
    <property type="term" value="P:regulation of cell shape"/>
    <property type="evidence" value="ECO:0007669"/>
    <property type="project" value="UniProtKB-KW"/>
</dbReference>
<feature type="transmembrane region" description="Helical" evidence="21">
    <location>
        <begin position="130"/>
        <end position="153"/>
    </location>
</feature>
<evidence type="ECO:0000256" key="19">
    <source>
        <dbReference type="ARBA" id="ARBA00044770"/>
    </source>
</evidence>
<comment type="pathway">
    <text evidence="2">Cell wall biogenesis; peptidoglycan biosynthesis.</text>
</comment>
<dbReference type="Proteomes" id="UP000178606">
    <property type="component" value="Unassembled WGS sequence"/>
</dbReference>
<evidence type="ECO:0000256" key="1">
    <source>
        <dbReference type="ARBA" id="ARBA00004651"/>
    </source>
</evidence>
<protein>
    <recommendedName>
        <fullName evidence="17">Probable peptidoglycan glycosyltransferase FtsW</fullName>
        <ecNumber evidence="19">2.4.99.28</ecNumber>
    </recommendedName>
    <alternativeName>
        <fullName evidence="18">Cell division protein FtsW</fullName>
    </alternativeName>
    <alternativeName>
        <fullName evidence="15">Cell wall polymerase</fullName>
    </alternativeName>
    <alternativeName>
        <fullName evidence="14">Peptidoglycan polymerase</fullName>
    </alternativeName>
</protein>
<dbReference type="PANTHER" id="PTHR30474">
    <property type="entry name" value="CELL CYCLE PROTEIN"/>
    <property type="match status" value="1"/>
</dbReference>
<feature type="transmembrane region" description="Helical" evidence="21">
    <location>
        <begin position="33"/>
        <end position="51"/>
    </location>
</feature>
<evidence type="ECO:0000256" key="21">
    <source>
        <dbReference type="SAM" id="Phobius"/>
    </source>
</evidence>
<keyword evidence="9" id="KW-0573">Peptidoglycan synthesis</keyword>
<keyword evidence="12" id="KW-0131">Cell cycle</keyword>
<evidence type="ECO:0000256" key="11">
    <source>
        <dbReference type="ARBA" id="ARBA00023136"/>
    </source>
</evidence>
<reference evidence="22 23" key="1">
    <citation type="journal article" date="2016" name="Nat. Commun.">
        <title>Thousands of microbial genomes shed light on interconnected biogeochemical processes in an aquifer system.</title>
        <authorList>
            <person name="Anantharaman K."/>
            <person name="Brown C.T."/>
            <person name="Hug L.A."/>
            <person name="Sharon I."/>
            <person name="Castelle C.J."/>
            <person name="Probst A.J."/>
            <person name="Thomas B.C."/>
            <person name="Singh A."/>
            <person name="Wilkins M.J."/>
            <person name="Karaoz U."/>
            <person name="Brodie E.L."/>
            <person name="Williams K.H."/>
            <person name="Hubbard S.S."/>
            <person name="Banfield J.F."/>
        </authorList>
    </citation>
    <scope>NUCLEOTIDE SEQUENCE [LARGE SCALE GENOMIC DNA]</scope>
    <source>
        <strain evidence="23">RIFCSPLOWO2_12_FULL_64_10</strain>
    </source>
</reference>
<evidence type="ECO:0000256" key="20">
    <source>
        <dbReference type="ARBA" id="ARBA00049902"/>
    </source>
</evidence>
<dbReference type="PANTHER" id="PTHR30474:SF2">
    <property type="entry name" value="PEPTIDOGLYCAN GLYCOSYLTRANSFERASE FTSW-RELATED"/>
    <property type="match status" value="1"/>
</dbReference>
<dbReference type="InterPro" id="IPR013437">
    <property type="entry name" value="FtsW"/>
</dbReference>
<feature type="transmembrane region" description="Helical" evidence="21">
    <location>
        <begin position="173"/>
        <end position="205"/>
    </location>
</feature>
<evidence type="ECO:0000256" key="18">
    <source>
        <dbReference type="ARBA" id="ARBA00041418"/>
    </source>
</evidence>
<evidence type="ECO:0000256" key="9">
    <source>
        <dbReference type="ARBA" id="ARBA00022984"/>
    </source>
</evidence>
<dbReference type="NCBIfam" id="TIGR02614">
    <property type="entry name" value="ftsW"/>
    <property type="match status" value="1"/>
</dbReference>
<feature type="transmembrane region" description="Helical" evidence="21">
    <location>
        <begin position="97"/>
        <end position="118"/>
    </location>
</feature>
<organism evidence="22 23">
    <name type="scientific">Handelsmanbacteria sp. (strain RIFCSPLOWO2_12_FULL_64_10)</name>
    <dbReference type="NCBI Taxonomy" id="1817868"/>
    <lineage>
        <taxon>Bacteria</taxon>
        <taxon>Candidatus Handelsmaniibacteriota</taxon>
    </lineage>
</organism>
<comment type="similarity">
    <text evidence="16">Belongs to the SEDS family. FtsW subfamily.</text>
</comment>
<evidence type="ECO:0000256" key="5">
    <source>
        <dbReference type="ARBA" id="ARBA00022676"/>
    </source>
</evidence>
<comment type="caution">
    <text evidence="22">The sequence shown here is derived from an EMBL/GenBank/DDBJ whole genome shotgun (WGS) entry which is preliminary data.</text>
</comment>
<proteinExistence type="inferred from homology"/>
<dbReference type="GO" id="GO:0071555">
    <property type="term" value="P:cell wall organization"/>
    <property type="evidence" value="ECO:0007669"/>
    <property type="project" value="UniProtKB-KW"/>
</dbReference>
<dbReference type="AlphaFoldDB" id="A0A1F6CSR8"/>
<evidence type="ECO:0000313" key="22">
    <source>
        <dbReference type="EMBL" id="OGG52194.1"/>
    </source>
</evidence>
<evidence type="ECO:0000256" key="13">
    <source>
        <dbReference type="ARBA" id="ARBA00023316"/>
    </source>
</evidence>
<evidence type="ECO:0000256" key="10">
    <source>
        <dbReference type="ARBA" id="ARBA00022989"/>
    </source>
</evidence>
<dbReference type="GO" id="GO:0005886">
    <property type="term" value="C:plasma membrane"/>
    <property type="evidence" value="ECO:0007669"/>
    <property type="project" value="UniProtKB-SubCell"/>
</dbReference>